<keyword evidence="4" id="KW-1185">Reference proteome</keyword>
<dbReference type="AlphaFoldDB" id="A0A1X6ZUN7"/>
<evidence type="ECO:0000259" key="2">
    <source>
        <dbReference type="Pfam" id="PF03886"/>
    </source>
</evidence>
<feature type="chain" id="PRO_5012394695" description="ABC-type transport auxiliary lipoprotein component domain-containing protein" evidence="1">
    <location>
        <begin position="19"/>
        <end position="187"/>
    </location>
</feature>
<dbReference type="Gene3D" id="3.40.50.10610">
    <property type="entry name" value="ABC-type transport auxiliary lipoprotein component"/>
    <property type="match status" value="1"/>
</dbReference>
<organism evidence="3 4">
    <name type="scientific">Pseudooceanicola marinus</name>
    <dbReference type="NCBI Taxonomy" id="396013"/>
    <lineage>
        <taxon>Bacteria</taxon>
        <taxon>Pseudomonadati</taxon>
        <taxon>Pseudomonadota</taxon>
        <taxon>Alphaproteobacteria</taxon>
        <taxon>Rhodobacterales</taxon>
        <taxon>Paracoccaceae</taxon>
        <taxon>Pseudooceanicola</taxon>
    </lineage>
</organism>
<dbReference type="Pfam" id="PF03886">
    <property type="entry name" value="ABC_trans_aux"/>
    <property type="match status" value="1"/>
</dbReference>
<reference evidence="3 4" key="1">
    <citation type="submission" date="2017-03" db="EMBL/GenBank/DDBJ databases">
        <authorList>
            <person name="Afonso C.L."/>
            <person name="Miller P.J."/>
            <person name="Scott M.A."/>
            <person name="Spackman E."/>
            <person name="Goraichik I."/>
            <person name="Dimitrov K.M."/>
            <person name="Suarez D.L."/>
            <person name="Swayne D.E."/>
        </authorList>
    </citation>
    <scope>NUCLEOTIDE SEQUENCE [LARGE SCALE GENOMIC DNA]</scope>
    <source>
        <strain evidence="3 4">CECT 7751</strain>
    </source>
</reference>
<proteinExistence type="predicted"/>
<dbReference type="Proteomes" id="UP000193963">
    <property type="component" value="Unassembled WGS sequence"/>
</dbReference>
<evidence type="ECO:0000256" key="1">
    <source>
        <dbReference type="SAM" id="SignalP"/>
    </source>
</evidence>
<protein>
    <recommendedName>
        <fullName evidence="2">ABC-type transport auxiliary lipoprotein component domain-containing protein</fullName>
    </recommendedName>
</protein>
<evidence type="ECO:0000313" key="3">
    <source>
        <dbReference type="EMBL" id="SLN61859.1"/>
    </source>
</evidence>
<evidence type="ECO:0000313" key="4">
    <source>
        <dbReference type="Proteomes" id="UP000193963"/>
    </source>
</evidence>
<gene>
    <name evidence="3" type="ORF">PSM7751_03126</name>
</gene>
<sequence length="187" mass="19921">MRHLILATSAVLALASCAADERFYTVPDVAPETLAPVSIRYSSVEVLEVSLPDYAGRQQIARRQADGAVAAETDVLWADLPSRGMSLELARHLGRITGVQVAGEPWPFNDRAQARLEVRVEQMLAEANGTFRLSGQYFVAPDLGGRGRTGLFDITVPVAGPGPSEIAAARAQAVAELAGQVARDGLR</sequence>
<dbReference type="InterPro" id="IPR005586">
    <property type="entry name" value="ABC_trans_aux"/>
</dbReference>
<feature type="domain" description="ABC-type transport auxiliary lipoprotein component" evidence="2">
    <location>
        <begin position="24"/>
        <end position="182"/>
    </location>
</feature>
<keyword evidence="1" id="KW-0732">Signal</keyword>
<dbReference type="EMBL" id="FWFN01000006">
    <property type="protein sequence ID" value="SLN61859.1"/>
    <property type="molecule type" value="Genomic_DNA"/>
</dbReference>
<feature type="signal peptide" evidence="1">
    <location>
        <begin position="1"/>
        <end position="18"/>
    </location>
</feature>
<dbReference type="SUPFAM" id="SSF159594">
    <property type="entry name" value="XCC0632-like"/>
    <property type="match status" value="1"/>
</dbReference>
<accession>A0A1X6ZUN7</accession>
<dbReference type="RefSeq" id="WP_085889148.1">
    <property type="nucleotide sequence ID" value="NZ_FWFN01000006.1"/>
</dbReference>
<dbReference type="PROSITE" id="PS51257">
    <property type="entry name" value="PROKAR_LIPOPROTEIN"/>
    <property type="match status" value="1"/>
</dbReference>
<dbReference type="OrthoDB" id="7858211at2"/>
<name>A0A1X6ZUN7_9RHOB</name>